<keyword evidence="8" id="KW-1185">Reference proteome</keyword>
<evidence type="ECO:0000256" key="3">
    <source>
        <dbReference type="ARBA" id="ARBA00022898"/>
    </source>
</evidence>
<protein>
    <recommendedName>
        <fullName evidence="2">cysteine-S-conjugate beta-lyase</fullName>
        <ecNumber evidence="2">4.4.1.13</ecNumber>
    </recommendedName>
</protein>
<dbReference type="RefSeq" id="WP_092366270.1">
    <property type="nucleotide sequence ID" value="NZ_CABJCG010000030.1"/>
</dbReference>
<keyword evidence="4 7" id="KW-0456">Lyase</keyword>
<dbReference type="Pfam" id="PF00155">
    <property type="entry name" value="Aminotran_1_2"/>
    <property type="match status" value="1"/>
</dbReference>
<dbReference type="InterPro" id="IPR015421">
    <property type="entry name" value="PyrdxlP-dep_Trfase_major"/>
</dbReference>
<dbReference type="EC" id="4.4.1.13" evidence="2"/>
<dbReference type="CDD" id="cd00609">
    <property type="entry name" value="AAT_like"/>
    <property type="match status" value="1"/>
</dbReference>
<evidence type="ECO:0000256" key="1">
    <source>
        <dbReference type="ARBA" id="ARBA00001933"/>
    </source>
</evidence>
<dbReference type="Proteomes" id="UP000198508">
    <property type="component" value="Unassembled WGS sequence"/>
</dbReference>
<evidence type="ECO:0000313" key="8">
    <source>
        <dbReference type="Proteomes" id="UP000198508"/>
    </source>
</evidence>
<dbReference type="InterPro" id="IPR051798">
    <property type="entry name" value="Class-II_PLP-Dep_Aminotrans"/>
</dbReference>
<evidence type="ECO:0000256" key="4">
    <source>
        <dbReference type="ARBA" id="ARBA00023239"/>
    </source>
</evidence>
<dbReference type="Gene3D" id="3.40.640.10">
    <property type="entry name" value="Type I PLP-dependent aspartate aminotransferase-like (Major domain)"/>
    <property type="match status" value="1"/>
</dbReference>
<keyword evidence="3" id="KW-0663">Pyridoxal phosphate</keyword>
<comment type="similarity">
    <text evidence="5">Belongs to the class-II pyridoxal-phosphate-dependent aminotransferase family. MalY/PatB cystathionine beta-lyase subfamily.</text>
</comment>
<organism evidence="7 8">
    <name type="scientific">Enterocloster lavalensis</name>
    <dbReference type="NCBI Taxonomy" id="460384"/>
    <lineage>
        <taxon>Bacteria</taxon>
        <taxon>Bacillati</taxon>
        <taxon>Bacillota</taxon>
        <taxon>Clostridia</taxon>
        <taxon>Lachnospirales</taxon>
        <taxon>Lachnospiraceae</taxon>
        <taxon>Enterocloster</taxon>
    </lineage>
</organism>
<proteinExistence type="inferred from homology"/>
<dbReference type="GO" id="GO:0030170">
    <property type="term" value="F:pyridoxal phosphate binding"/>
    <property type="evidence" value="ECO:0007669"/>
    <property type="project" value="InterPro"/>
</dbReference>
<dbReference type="InterPro" id="IPR015424">
    <property type="entry name" value="PyrdxlP-dep_Trfase"/>
</dbReference>
<gene>
    <name evidence="7" type="ORF">SAMN05216313_1196</name>
</gene>
<dbReference type="STRING" id="460384.SAMN05216313_1196"/>
<dbReference type="Gene3D" id="3.90.1150.10">
    <property type="entry name" value="Aspartate Aminotransferase, domain 1"/>
    <property type="match status" value="1"/>
</dbReference>
<evidence type="ECO:0000256" key="5">
    <source>
        <dbReference type="ARBA" id="ARBA00037974"/>
    </source>
</evidence>
<evidence type="ECO:0000256" key="2">
    <source>
        <dbReference type="ARBA" id="ARBA00012224"/>
    </source>
</evidence>
<dbReference type="AlphaFoldDB" id="A0A1I0I330"/>
<dbReference type="SUPFAM" id="SSF53383">
    <property type="entry name" value="PLP-dependent transferases"/>
    <property type="match status" value="1"/>
</dbReference>
<comment type="cofactor">
    <cofactor evidence="1">
        <name>pyridoxal 5'-phosphate</name>
        <dbReference type="ChEBI" id="CHEBI:597326"/>
    </cofactor>
</comment>
<dbReference type="InterPro" id="IPR015422">
    <property type="entry name" value="PyrdxlP-dep_Trfase_small"/>
</dbReference>
<accession>A0A1I0I330</accession>
<dbReference type="InterPro" id="IPR004839">
    <property type="entry name" value="Aminotransferase_I/II_large"/>
</dbReference>
<dbReference type="PANTHER" id="PTHR43525:SF1">
    <property type="entry name" value="PROTEIN MALY"/>
    <property type="match status" value="1"/>
</dbReference>
<feature type="domain" description="Aminotransferase class I/classII large" evidence="6">
    <location>
        <begin position="29"/>
        <end position="373"/>
    </location>
</feature>
<sequence>MINFDLPLNRRGTNTWKWDGEGLGVDYPLGTADMDFRMPDEIRQAIHDKVDQGVLSYAADKSYFAKAFAAYQNRRYGLNIQPEQVMPGTTLMAVYKVIMDAFTAPGDGVIVQTPVFGPFYSVTKNNGRILYDNGLVYNRAEGTWSINFEELEEMASDPRVRLLVVCNPGNPTTRGFTREEMQKMYDICKANHVVMLSDEIHSDVYYDGRKHVSLLAVCDEDGKNAVVLTSSGKVFGIPGLKTSATVVPNQELRDRYAVAALNARVDVIDLGLVAATAGYEHAEGYILELQAYLQKNKDYVVNWFKENDIKVVLTKPEASYLFWLDFTDWKMSCDELEALLHEYGIVFSSGAEFGGLHNEGFMRMNIATRMELVKGALANLKKCYEEKIQ</sequence>
<evidence type="ECO:0000259" key="6">
    <source>
        <dbReference type="Pfam" id="PF00155"/>
    </source>
</evidence>
<dbReference type="GO" id="GO:0047804">
    <property type="term" value="F:cysteine-S-conjugate beta-lyase activity"/>
    <property type="evidence" value="ECO:0007669"/>
    <property type="project" value="UniProtKB-EC"/>
</dbReference>
<name>A0A1I0I330_9FIRM</name>
<dbReference type="PANTHER" id="PTHR43525">
    <property type="entry name" value="PROTEIN MALY"/>
    <property type="match status" value="1"/>
</dbReference>
<reference evidence="8" key="1">
    <citation type="submission" date="2016-10" db="EMBL/GenBank/DDBJ databases">
        <authorList>
            <person name="Varghese N."/>
            <person name="Submissions S."/>
        </authorList>
    </citation>
    <scope>NUCLEOTIDE SEQUENCE [LARGE SCALE GENOMIC DNA]</scope>
    <source>
        <strain evidence="8">NLAE-zl-G277</strain>
    </source>
</reference>
<evidence type="ECO:0000313" key="7">
    <source>
        <dbReference type="EMBL" id="SET90881.1"/>
    </source>
</evidence>
<dbReference type="EMBL" id="FOIM01000019">
    <property type="protein sequence ID" value="SET90881.1"/>
    <property type="molecule type" value="Genomic_DNA"/>
</dbReference>